<evidence type="ECO:0000313" key="2">
    <source>
        <dbReference type="Proteomes" id="UP000003963"/>
    </source>
</evidence>
<dbReference type="Proteomes" id="UP000003963">
    <property type="component" value="Unassembled WGS sequence"/>
</dbReference>
<protein>
    <submittedName>
        <fullName evidence="1">Uncharacterized protein</fullName>
    </submittedName>
</protein>
<dbReference type="EMBL" id="GG657755">
    <property type="protein sequence ID" value="EFL29428.1"/>
    <property type="molecule type" value="Genomic_DNA"/>
</dbReference>
<sequence length="179" mass="20469">MPETPIERNHTVTNAQTDITDKYAAQASMSRYDFLEFEAFASKVDREGYSYAVENYGPEFESENLKRSAASSEGLRGLYSAHRPLVDAWVEEVGGDAACDLHNDHVDEARQRKEDARLWGIRCTDGYVITCETQERRETLVGYMVREYQEHPERRRMPEALLRRSVPGGEWTTDALLSA</sequence>
<dbReference type="STRING" id="457427.SSOG_09142"/>
<keyword evidence="2" id="KW-1185">Reference proteome</keyword>
<evidence type="ECO:0000313" key="1">
    <source>
        <dbReference type="EMBL" id="EFL29428.1"/>
    </source>
</evidence>
<organism evidence="1 2">
    <name type="scientific">Streptomyces himastatinicus ATCC 53653</name>
    <dbReference type="NCBI Taxonomy" id="457427"/>
    <lineage>
        <taxon>Bacteria</taxon>
        <taxon>Bacillati</taxon>
        <taxon>Actinomycetota</taxon>
        <taxon>Actinomycetes</taxon>
        <taxon>Kitasatosporales</taxon>
        <taxon>Streptomycetaceae</taxon>
        <taxon>Streptomyces</taxon>
        <taxon>Streptomyces violaceusniger group</taxon>
    </lineage>
</organism>
<reference evidence="1 2" key="1">
    <citation type="submission" date="2009-02" db="EMBL/GenBank/DDBJ databases">
        <title>Annotation of Streptomyces hygroscopicus strain ATCC 53653.</title>
        <authorList>
            <consortium name="The Broad Institute Genome Sequencing Platform"/>
            <consortium name="Broad Institute Microbial Sequencing Center"/>
            <person name="Fischbach M."/>
            <person name="Godfrey P."/>
            <person name="Ward D."/>
            <person name="Young S."/>
            <person name="Zeng Q."/>
            <person name="Koehrsen M."/>
            <person name="Alvarado L."/>
            <person name="Berlin A.M."/>
            <person name="Bochicchio J."/>
            <person name="Borenstein D."/>
            <person name="Chapman S.B."/>
            <person name="Chen Z."/>
            <person name="Engels R."/>
            <person name="Freedman E."/>
            <person name="Gellesch M."/>
            <person name="Goldberg J."/>
            <person name="Griggs A."/>
            <person name="Gujja S."/>
            <person name="Heilman E.R."/>
            <person name="Heiman D.I."/>
            <person name="Hepburn T.A."/>
            <person name="Howarth C."/>
            <person name="Jen D."/>
            <person name="Larson L."/>
            <person name="Lewis B."/>
            <person name="Mehta T."/>
            <person name="Park D."/>
            <person name="Pearson M."/>
            <person name="Richards J."/>
            <person name="Roberts A."/>
            <person name="Saif S."/>
            <person name="Shea T.D."/>
            <person name="Shenoy N."/>
            <person name="Sisk P."/>
            <person name="Stolte C."/>
            <person name="Sykes S.N."/>
            <person name="Thomson T."/>
            <person name="Walk T."/>
            <person name="White J."/>
            <person name="Yandava C."/>
            <person name="Straight P."/>
            <person name="Clardy J."/>
            <person name="Hung D."/>
            <person name="Kolter R."/>
            <person name="Mekalanos J."/>
            <person name="Walker S."/>
            <person name="Walsh C.T."/>
            <person name="Wieland-Brown L.C."/>
            <person name="Haas B."/>
            <person name="Nusbaum C."/>
            <person name="Birren B."/>
        </authorList>
    </citation>
    <scope>NUCLEOTIDE SEQUENCE [LARGE SCALE GENOMIC DNA]</scope>
    <source>
        <strain evidence="1 2">ATCC 53653</strain>
    </source>
</reference>
<dbReference type="HOGENOM" id="CLU_1502664_0_0_11"/>
<accession>D9WX00</accession>
<proteinExistence type="predicted"/>
<gene>
    <name evidence="1" type="ORF">SSOG_09142</name>
</gene>
<name>D9WX00_9ACTN</name>
<dbReference type="AlphaFoldDB" id="D9WX00"/>